<evidence type="ECO:0000259" key="2">
    <source>
        <dbReference type="PROSITE" id="PS50110"/>
    </source>
</evidence>
<dbReference type="PROSITE" id="PS50110">
    <property type="entry name" value="RESPONSE_REGULATORY"/>
    <property type="match status" value="1"/>
</dbReference>
<dbReference type="InterPro" id="IPR001789">
    <property type="entry name" value="Sig_transdc_resp-reg_receiver"/>
</dbReference>
<accession>A0AAQ3KPP3</accession>
<dbReference type="PANTHER" id="PTHR43228">
    <property type="entry name" value="TWO-COMPONENT RESPONSE REGULATOR"/>
    <property type="match status" value="1"/>
</dbReference>
<organism evidence="3 4">
    <name type="scientific">Canna indica</name>
    <name type="common">Indian-shot</name>
    <dbReference type="NCBI Taxonomy" id="4628"/>
    <lineage>
        <taxon>Eukaryota</taxon>
        <taxon>Viridiplantae</taxon>
        <taxon>Streptophyta</taxon>
        <taxon>Embryophyta</taxon>
        <taxon>Tracheophyta</taxon>
        <taxon>Spermatophyta</taxon>
        <taxon>Magnoliopsida</taxon>
        <taxon>Liliopsida</taxon>
        <taxon>Zingiberales</taxon>
        <taxon>Cannaceae</taxon>
        <taxon>Canna</taxon>
    </lineage>
</organism>
<evidence type="ECO:0000313" key="4">
    <source>
        <dbReference type="Proteomes" id="UP001327560"/>
    </source>
</evidence>
<dbReference type="AlphaFoldDB" id="A0AAQ3KPP3"/>
<keyword evidence="1" id="KW-0597">Phosphoprotein</keyword>
<evidence type="ECO:0000313" key="3">
    <source>
        <dbReference type="EMBL" id="WOL12768.1"/>
    </source>
</evidence>
<reference evidence="3 4" key="1">
    <citation type="submission" date="2023-10" db="EMBL/GenBank/DDBJ databases">
        <title>Chromosome-scale genome assembly provides insights into flower coloration mechanisms of Canna indica.</title>
        <authorList>
            <person name="Li C."/>
        </authorList>
    </citation>
    <scope>NUCLEOTIDE SEQUENCE [LARGE SCALE GENOMIC DNA]</scope>
    <source>
        <tissue evidence="3">Flower</tissue>
    </source>
</reference>
<dbReference type="EMBL" id="CP136896">
    <property type="protein sequence ID" value="WOL12768.1"/>
    <property type="molecule type" value="Genomic_DNA"/>
</dbReference>
<feature type="domain" description="Response regulatory" evidence="2">
    <location>
        <begin position="11"/>
        <end position="129"/>
    </location>
</feature>
<dbReference type="Proteomes" id="UP001327560">
    <property type="component" value="Chromosome 7"/>
</dbReference>
<dbReference type="PANTHER" id="PTHR43228:SF1">
    <property type="entry name" value="TWO-COMPONENT RESPONSE REGULATOR ARR22"/>
    <property type="match status" value="1"/>
</dbReference>
<keyword evidence="4" id="KW-1185">Reference proteome</keyword>
<dbReference type="SMART" id="SM00448">
    <property type="entry name" value="REC"/>
    <property type="match status" value="1"/>
</dbReference>
<name>A0AAQ3KPP3_9LILI</name>
<dbReference type="SUPFAM" id="SSF52172">
    <property type="entry name" value="CheY-like"/>
    <property type="match status" value="1"/>
</dbReference>
<evidence type="ECO:0000256" key="1">
    <source>
        <dbReference type="PROSITE-ProRule" id="PRU00169"/>
    </source>
</evidence>
<feature type="modified residue" description="4-aspartylphosphate" evidence="1">
    <location>
        <position position="64"/>
    </location>
</feature>
<gene>
    <name evidence="3" type="ORF">Cni_G21536</name>
</gene>
<protein>
    <submittedName>
        <fullName evidence="3">Two-component response regulator ORR41-like</fullName>
    </submittedName>
</protein>
<dbReference type="InterPro" id="IPR052048">
    <property type="entry name" value="ST_Response_Regulator"/>
</dbReference>
<sequence length="148" mass="16486">MASASGDRQKKVLLVEDTEINRVVVRRLITKMGELNVELEEAENGKVAVDFIREGKSYDLILMDKEMPVMNGHEATRQLRSLGVRTPIVALSGNNMQSDMDLFLAAGADHFEDKPLTQDKLLRILTKFDLLHGHTDEEQLISASLPAA</sequence>
<dbReference type="InterPro" id="IPR011006">
    <property type="entry name" value="CheY-like_superfamily"/>
</dbReference>
<dbReference type="GO" id="GO:0000160">
    <property type="term" value="P:phosphorelay signal transduction system"/>
    <property type="evidence" value="ECO:0007669"/>
    <property type="project" value="InterPro"/>
</dbReference>
<dbReference type="Gene3D" id="3.40.50.2300">
    <property type="match status" value="1"/>
</dbReference>
<proteinExistence type="predicted"/>
<dbReference type="Pfam" id="PF00072">
    <property type="entry name" value="Response_reg"/>
    <property type="match status" value="1"/>
</dbReference>
<dbReference type="CDD" id="cd17546">
    <property type="entry name" value="REC_hyHK_CKI1_RcsC-like"/>
    <property type="match status" value="1"/>
</dbReference>